<evidence type="ECO:0000256" key="8">
    <source>
        <dbReference type="ARBA" id="ARBA00022842"/>
    </source>
</evidence>
<dbReference type="SUPFAM" id="SSF53623">
    <property type="entry name" value="MurD-like peptide ligases, catalytic domain"/>
    <property type="match status" value="1"/>
</dbReference>
<dbReference type="SUPFAM" id="SSF53244">
    <property type="entry name" value="MurD-like peptide ligases, peptide-binding domain"/>
    <property type="match status" value="1"/>
</dbReference>
<dbReference type="EMBL" id="CP053540">
    <property type="protein sequence ID" value="WOB45106.1"/>
    <property type="molecule type" value="Genomic_DNA"/>
</dbReference>
<dbReference type="Gene3D" id="3.90.190.20">
    <property type="entry name" value="Mur ligase, C-terminal domain"/>
    <property type="match status" value="1"/>
</dbReference>
<protein>
    <recommendedName>
        <fullName evidence="3">tetrahydrofolate synthase</fullName>
        <ecNumber evidence="3">6.3.2.17</ecNumber>
    </recommendedName>
</protein>
<keyword evidence="8" id="KW-0460">Magnesium</keyword>
<evidence type="ECO:0000256" key="4">
    <source>
        <dbReference type="ARBA" id="ARBA00022598"/>
    </source>
</evidence>
<dbReference type="InterPro" id="IPR013221">
    <property type="entry name" value="Mur_ligase_cen"/>
</dbReference>
<dbReference type="RefSeq" id="WP_316788692.1">
    <property type="nucleotide sequence ID" value="NZ_CP053540.1"/>
</dbReference>
<dbReference type="EC" id="6.3.2.17" evidence="3"/>
<evidence type="ECO:0000256" key="7">
    <source>
        <dbReference type="ARBA" id="ARBA00022840"/>
    </source>
</evidence>
<gene>
    <name evidence="11" type="ORF">HNI00_19625</name>
</gene>
<evidence type="ECO:0000259" key="10">
    <source>
        <dbReference type="Pfam" id="PF08245"/>
    </source>
</evidence>
<dbReference type="AlphaFoldDB" id="A0AA96Y6D5"/>
<evidence type="ECO:0000256" key="9">
    <source>
        <dbReference type="ARBA" id="ARBA00047493"/>
    </source>
</evidence>
<dbReference type="InterPro" id="IPR036615">
    <property type="entry name" value="Mur_ligase_C_dom_sf"/>
</dbReference>
<evidence type="ECO:0000256" key="5">
    <source>
        <dbReference type="ARBA" id="ARBA00022723"/>
    </source>
</evidence>
<dbReference type="FunFam" id="3.40.1190.10:FF:000011">
    <property type="entry name" value="Folylpolyglutamate synthase/dihydrofolate synthase"/>
    <property type="match status" value="1"/>
</dbReference>
<dbReference type="PANTHER" id="PTHR11136:SF0">
    <property type="entry name" value="DIHYDROFOLATE SYNTHETASE-RELATED"/>
    <property type="match status" value="1"/>
</dbReference>
<keyword evidence="4" id="KW-0436">Ligase</keyword>
<dbReference type="Gene3D" id="3.40.1190.10">
    <property type="entry name" value="Mur-like, catalytic domain"/>
    <property type="match status" value="1"/>
</dbReference>
<keyword evidence="6" id="KW-0547">Nucleotide-binding</keyword>
<keyword evidence="5" id="KW-0479">Metal-binding</keyword>
<dbReference type="InterPro" id="IPR036565">
    <property type="entry name" value="Mur-like_cat_sf"/>
</dbReference>
<feature type="domain" description="Mur ligase central" evidence="10">
    <location>
        <begin position="57"/>
        <end position="297"/>
    </location>
</feature>
<dbReference type="KEGG" id="tog:HNI00_19625"/>
<accession>A0AA96Y6D5</accession>
<comment type="cofactor">
    <cofactor evidence="1">
        <name>Mg(2+)</name>
        <dbReference type="ChEBI" id="CHEBI:18420"/>
    </cofactor>
</comment>
<dbReference type="GO" id="GO:0005737">
    <property type="term" value="C:cytoplasm"/>
    <property type="evidence" value="ECO:0007669"/>
    <property type="project" value="TreeGrafter"/>
</dbReference>
<evidence type="ECO:0000256" key="6">
    <source>
        <dbReference type="ARBA" id="ARBA00022741"/>
    </source>
</evidence>
<name>A0AA96Y6D5_9CYAN</name>
<dbReference type="NCBIfam" id="TIGR01499">
    <property type="entry name" value="folC"/>
    <property type="match status" value="1"/>
</dbReference>
<comment type="similarity">
    <text evidence="2">Belongs to the folylpolyglutamate synthase family.</text>
</comment>
<evidence type="ECO:0000256" key="1">
    <source>
        <dbReference type="ARBA" id="ARBA00001946"/>
    </source>
</evidence>
<sequence>MALDPDLTLPGDSPVLDPVDALLNRFTHFGVELGLERISRLLAALGNPQRQVPVLHVAGSNGKGSVCAYLSAVLVQAGYRVGRYTSPHLEHWCERIWLNGEDISVNALHSLLEEVVAAIDPNYPSPTQFEVVTAAAWLYFARQRVDVAVMEVGLGGRLDATNVCDRPLVSLITSLSREHWQRLGPTLADITGEKAGILKAHCPAAIAPQPPEAAAVLQARLHALQCPAIWVQPAVDLGNGWAEWQWDGGLGSEIGGEVGNEIGNTVDNAPRPNAVISYPLPLPGAHQLTNSAVALAALQLLRLRGWAISDADIVAGMARAQWRGRMQWMDWQGHRLLIDGAHNPAGAIALRQYVDQQIDQQIERGDIAPQSWRDIAPQSWRDHPSSPITWVIGMIGTKDHADVFRALLRPGDRLHLVPVPEHSPVDLEKLAALATEAQPQLARSQRHSDVWLALEAAFSASEESAPVATQSGDGAPLVVLCGSLYLIGHFLKRCRLTSAKNLA</sequence>
<dbReference type="GO" id="GO:0004326">
    <property type="term" value="F:tetrahydrofolylpolyglutamate synthase activity"/>
    <property type="evidence" value="ECO:0007669"/>
    <property type="project" value="UniProtKB-EC"/>
</dbReference>
<dbReference type="GO" id="GO:0008841">
    <property type="term" value="F:dihydrofolate synthase activity"/>
    <property type="evidence" value="ECO:0007669"/>
    <property type="project" value="TreeGrafter"/>
</dbReference>
<reference evidence="11" key="1">
    <citation type="submission" date="2020-05" db="EMBL/GenBank/DDBJ databases">
        <authorList>
            <person name="Zhu T."/>
            <person name="Keshari N."/>
            <person name="Lu X."/>
        </authorList>
    </citation>
    <scope>NUCLEOTIDE SEQUENCE</scope>
    <source>
        <strain evidence="11">NK1-22</strain>
    </source>
</reference>
<proteinExistence type="inferred from homology"/>
<dbReference type="Pfam" id="PF08245">
    <property type="entry name" value="Mur_ligase_M"/>
    <property type="match status" value="1"/>
</dbReference>
<evidence type="ECO:0000256" key="3">
    <source>
        <dbReference type="ARBA" id="ARBA00013025"/>
    </source>
</evidence>
<dbReference type="InterPro" id="IPR001645">
    <property type="entry name" value="Folylpolyglutamate_synth"/>
</dbReference>
<dbReference type="PANTHER" id="PTHR11136">
    <property type="entry name" value="FOLYLPOLYGLUTAMATE SYNTHASE-RELATED"/>
    <property type="match status" value="1"/>
</dbReference>
<dbReference type="GO" id="GO:0005524">
    <property type="term" value="F:ATP binding"/>
    <property type="evidence" value="ECO:0007669"/>
    <property type="project" value="UniProtKB-KW"/>
</dbReference>
<evidence type="ECO:0000313" key="11">
    <source>
        <dbReference type="EMBL" id="WOB45106.1"/>
    </source>
</evidence>
<dbReference type="GO" id="GO:0046872">
    <property type="term" value="F:metal ion binding"/>
    <property type="evidence" value="ECO:0007669"/>
    <property type="project" value="UniProtKB-KW"/>
</dbReference>
<evidence type="ECO:0000256" key="2">
    <source>
        <dbReference type="ARBA" id="ARBA00008276"/>
    </source>
</evidence>
<keyword evidence="7" id="KW-0067">ATP-binding</keyword>
<organism evidence="11">
    <name type="scientific">Thermoleptolyngbya oregonensis NK1-22</name>
    <dbReference type="NCBI Taxonomy" id="2547457"/>
    <lineage>
        <taxon>Bacteria</taxon>
        <taxon>Bacillati</taxon>
        <taxon>Cyanobacteriota</taxon>
        <taxon>Cyanophyceae</taxon>
        <taxon>Oculatellales</taxon>
        <taxon>Oculatellaceae</taxon>
        <taxon>Thermoleptolyngbya</taxon>
    </lineage>
</organism>
<comment type="catalytic activity">
    <reaction evidence="9">
        <text>(6S)-5,6,7,8-tetrahydrofolyl-(gamma-L-Glu)(n) + L-glutamate + ATP = (6S)-5,6,7,8-tetrahydrofolyl-(gamma-L-Glu)(n+1) + ADP + phosphate + H(+)</text>
        <dbReference type="Rhea" id="RHEA:10580"/>
        <dbReference type="Rhea" id="RHEA-COMP:14738"/>
        <dbReference type="Rhea" id="RHEA-COMP:14740"/>
        <dbReference type="ChEBI" id="CHEBI:15378"/>
        <dbReference type="ChEBI" id="CHEBI:29985"/>
        <dbReference type="ChEBI" id="CHEBI:30616"/>
        <dbReference type="ChEBI" id="CHEBI:43474"/>
        <dbReference type="ChEBI" id="CHEBI:141005"/>
        <dbReference type="ChEBI" id="CHEBI:456216"/>
        <dbReference type="EC" id="6.3.2.17"/>
    </reaction>
</comment>